<dbReference type="EMBL" id="OX465083">
    <property type="protein sequence ID" value="CAI9295016.1"/>
    <property type="molecule type" value="Genomic_DNA"/>
</dbReference>
<dbReference type="AlphaFoldDB" id="A0AA36EFX2"/>
<evidence type="ECO:0000313" key="3">
    <source>
        <dbReference type="EMBL" id="CAI9295016.1"/>
    </source>
</evidence>
<proteinExistence type="predicted"/>
<feature type="compositionally biased region" description="Gly residues" evidence="2">
    <location>
        <begin position="115"/>
        <end position="132"/>
    </location>
</feature>
<feature type="region of interest" description="Disordered" evidence="2">
    <location>
        <begin position="75"/>
        <end position="132"/>
    </location>
</feature>
<protein>
    <submittedName>
        <fullName evidence="3">Uncharacterized protein</fullName>
    </submittedName>
</protein>
<organism evidence="3 4">
    <name type="scientific">Lactuca saligna</name>
    <name type="common">Willowleaf lettuce</name>
    <dbReference type="NCBI Taxonomy" id="75948"/>
    <lineage>
        <taxon>Eukaryota</taxon>
        <taxon>Viridiplantae</taxon>
        <taxon>Streptophyta</taxon>
        <taxon>Embryophyta</taxon>
        <taxon>Tracheophyta</taxon>
        <taxon>Spermatophyta</taxon>
        <taxon>Magnoliopsida</taxon>
        <taxon>eudicotyledons</taxon>
        <taxon>Gunneridae</taxon>
        <taxon>Pentapetalae</taxon>
        <taxon>asterids</taxon>
        <taxon>campanulids</taxon>
        <taxon>Asterales</taxon>
        <taxon>Asteraceae</taxon>
        <taxon>Cichorioideae</taxon>
        <taxon>Cichorieae</taxon>
        <taxon>Lactucinae</taxon>
        <taxon>Lactuca</taxon>
    </lineage>
</organism>
<dbReference type="Proteomes" id="UP001177003">
    <property type="component" value="Chromosome 7"/>
</dbReference>
<evidence type="ECO:0000313" key="4">
    <source>
        <dbReference type="Proteomes" id="UP001177003"/>
    </source>
</evidence>
<name>A0AA36EFX2_LACSI</name>
<evidence type="ECO:0000256" key="1">
    <source>
        <dbReference type="SAM" id="Coils"/>
    </source>
</evidence>
<accession>A0AA36EFX2</accession>
<gene>
    <name evidence="3" type="ORF">LSALG_LOCUS33975</name>
</gene>
<feature type="coiled-coil region" evidence="1">
    <location>
        <begin position="19"/>
        <end position="67"/>
    </location>
</feature>
<keyword evidence="4" id="KW-1185">Reference proteome</keyword>
<evidence type="ECO:0000256" key="2">
    <source>
        <dbReference type="SAM" id="MobiDB-lite"/>
    </source>
</evidence>
<reference evidence="3" key="1">
    <citation type="submission" date="2023-04" db="EMBL/GenBank/DDBJ databases">
        <authorList>
            <person name="Vijverberg K."/>
            <person name="Xiong W."/>
            <person name="Schranz E."/>
        </authorList>
    </citation>
    <scope>NUCLEOTIDE SEQUENCE</scope>
</reference>
<keyword evidence="1" id="KW-0175">Coiled coil</keyword>
<sequence length="132" mass="14163">MAGEKGGGKETGGAHLKRVESLELELGTLYDRLENQGNQIQHQADSIASIQLKMDQHQLKMNQKMEEILGALSKNRTTTHHGKTTVEEQPSMSPIPSIEETPKVYSGASHSDVGGIRGGNGGGECHTGGTNW</sequence>